<dbReference type="KEGG" id="vg:37627480"/>
<dbReference type="RefSeq" id="YP_009362205.1">
    <property type="nucleotide sequence ID" value="NC_034541.1"/>
</dbReference>
<reference evidence="1 2" key="1">
    <citation type="journal article" date="2015" name="PLoS Pathog.">
        <title>Evolution of genome size and complexity in the rhabdoviridae.</title>
        <authorList>
            <person name="Walker P.J."/>
            <person name="Firth C."/>
            <person name="Widen S.G."/>
            <person name="Blasdell K.R."/>
            <person name="Guzman H."/>
            <person name="Wood T.G."/>
            <person name="Paradkar P.N."/>
            <person name="Holmes E.C."/>
            <person name="Tesh R.B."/>
            <person name="Vasilakis N."/>
        </authorList>
    </citation>
    <scope>NUCLEOTIDE SEQUENCE [LARGE SCALE GENOMIC DNA]</scope>
    <source>
        <strain evidence="1">BFN3187</strain>
    </source>
</reference>
<dbReference type="GeneID" id="37627480"/>
<proteinExistence type="predicted"/>
<name>A0A0D3R1P7_9RHAB</name>
<keyword evidence="2" id="KW-1185">Reference proteome</keyword>
<sequence length="153" mass="17434">MKTRMYGFLRIDLDPLIVYHRNAWELIFGGINEFLSSTRLLWQKEQALLTGLLVSALEFDHYSAEKCSAFAHIVTLLDSDSTNPGSIPNHYVSDSFHVEILGKTARVMIQLDIRMEEGVGETLWTIHSRISNQQPFTALRIPLMKLIKLTLSS</sequence>
<protein>
    <submittedName>
        <fullName evidence="1">Uncharacterized protein</fullName>
    </submittedName>
</protein>
<dbReference type="EMBL" id="KM205022">
    <property type="protein sequence ID" value="AJR28578.1"/>
    <property type="molecule type" value="Viral_cRNA"/>
</dbReference>
<evidence type="ECO:0000313" key="1">
    <source>
        <dbReference type="EMBL" id="AJR28578.1"/>
    </source>
</evidence>
<organism evidence="1 2">
    <name type="scientific">Gray Lodge virus</name>
    <dbReference type="NCBI Taxonomy" id="1272942"/>
    <lineage>
        <taxon>Viruses</taxon>
        <taxon>Riboviria</taxon>
        <taxon>Orthornavirae</taxon>
        <taxon>Negarnaviricota</taxon>
        <taxon>Haploviricotina</taxon>
        <taxon>Monjiviricetes</taxon>
        <taxon>Mononegavirales</taxon>
        <taxon>Rhabdoviridae</taxon>
        <taxon>Alpharhabdovirinae</taxon>
        <taxon>Hapavirus</taxon>
        <taxon>Hapavirus graylodge</taxon>
    </lineage>
</organism>
<evidence type="ECO:0000313" key="2">
    <source>
        <dbReference type="Proteomes" id="UP000149345"/>
    </source>
</evidence>
<dbReference type="Proteomes" id="UP000149345">
    <property type="component" value="Segment"/>
</dbReference>
<accession>A0A0D3R1P7</accession>